<feature type="signal peptide" evidence="1">
    <location>
        <begin position="1"/>
        <end position="18"/>
    </location>
</feature>
<dbReference type="Proteomes" id="UP000799291">
    <property type="component" value="Unassembled WGS sequence"/>
</dbReference>
<gene>
    <name evidence="2" type="ORF">K458DRAFT_406182</name>
</gene>
<evidence type="ECO:0000256" key="1">
    <source>
        <dbReference type="SAM" id="SignalP"/>
    </source>
</evidence>
<accession>A0A6G1IUR0</accession>
<name>A0A6G1IUR0_9PLEO</name>
<dbReference type="AlphaFoldDB" id="A0A6G1IUR0"/>
<protein>
    <submittedName>
        <fullName evidence="2">Uncharacterized protein</fullName>
    </submittedName>
</protein>
<dbReference type="OrthoDB" id="3800713at2759"/>
<reference evidence="2" key="1">
    <citation type="journal article" date="2020" name="Stud. Mycol.">
        <title>101 Dothideomycetes genomes: a test case for predicting lifestyles and emergence of pathogens.</title>
        <authorList>
            <person name="Haridas S."/>
            <person name="Albert R."/>
            <person name="Binder M."/>
            <person name="Bloem J."/>
            <person name="Labutti K."/>
            <person name="Salamov A."/>
            <person name="Andreopoulos B."/>
            <person name="Baker S."/>
            <person name="Barry K."/>
            <person name="Bills G."/>
            <person name="Bluhm B."/>
            <person name="Cannon C."/>
            <person name="Castanera R."/>
            <person name="Culley D."/>
            <person name="Daum C."/>
            <person name="Ezra D."/>
            <person name="Gonzalez J."/>
            <person name="Henrissat B."/>
            <person name="Kuo A."/>
            <person name="Liang C."/>
            <person name="Lipzen A."/>
            <person name="Lutzoni F."/>
            <person name="Magnuson J."/>
            <person name="Mondo S."/>
            <person name="Nolan M."/>
            <person name="Ohm R."/>
            <person name="Pangilinan J."/>
            <person name="Park H.-J."/>
            <person name="Ramirez L."/>
            <person name="Alfaro M."/>
            <person name="Sun H."/>
            <person name="Tritt A."/>
            <person name="Yoshinaga Y."/>
            <person name="Zwiers L.-H."/>
            <person name="Turgeon B."/>
            <person name="Goodwin S."/>
            <person name="Spatafora J."/>
            <person name="Crous P."/>
            <person name="Grigoriev I."/>
        </authorList>
    </citation>
    <scope>NUCLEOTIDE SEQUENCE</scope>
    <source>
        <strain evidence="2">CBS 122367</strain>
    </source>
</reference>
<keyword evidence="3" id="KW-1185">Reference proteome</keyword>
<organism evidence="2 3">
    <name type="scientific">Lentithecium fluviatile CBS 122367</name>
    <dbReference type="NCBI Taxonomy" id="1168545"/>
    <lineage>
        <taxon>Eukaryota</taxon>
        <taxon>Fungi</taxon>
        <taxon>Dikarya</taxon>
        <taxon>Ascomycota</taxon>
        <taxon>Pezizomycotina</taxon>
        <taxon>Dothideomycetes</taxon>
        <taxon>Pleosporomycetidae</taxon>
        <taxon>Pleosporales</taxon>
        <taxon>Massarineae</taxon>
        <taxon>Lentitheciaceae</taxon>
        <taxon>Lentithecium</taxon>
    </lineage>
</organism>
<evidence type="ECO:0000313" key="2">
    <source>
        <dbReference type="EMBL" id="KAF2681986.1"/>
    </source>
</evidence>
<dbReference type="EMBL" id="MU005589">
    <property type="protein sequence ID" value="KAF2681986.1"/>
    <property type="molecule type" value="Genomic_DNA"/>
</dbReference>
<feature type="chain" id="PRO_5026247743" evidence="1">
    <location>
        <begin position="19"/>
        <end position="170"/>
    </location>
</feature>
<keyword evidence="1" id="KW-0732">Signal</keyword>
<proteinExistence type="predicted"/>
<evidence type="ECO:0000313" key="3">
    <source>
        <dbReference type="Proteomes" id="UP000799291"/>
    </source>
</evidence>
<sequence length="170" mass="17851">MHLPTLTLSALLATITLGALVTAPNLVDEQDRTGKRHTLQPNALDSSSSISTIISFASLIPSSNPSATSTPHPKIPPGTLIPDGASCDPACSCATGGKPIPTDGRVLYGFCDAVSAAPSAFVNITDVVLCKDNVCFIYDRLDGRCEGAMFDVVGGGEWQRRMPDYAVWCP</sequence>